<dbReference type="Gene3D" id="3.40.630.30">
    <property type="match status" value="1"/>
</dbReference>
<dbReference type="InterPro" id="IPR052523">
    <property type="entry name" value="Trichothecene_AcTrans"/>
</dbReference>
<reference evidence="2" key="1">
    <citation type="submission" date="2019-04" db="EMBL/GenBank/DDBJ databases">
        <title>Friends and foes A comparative genomics studyof 23 Aspergillus species from section Flavi.</title>
        <authorList>
            <consortium name="DOE Joint Genome Institute"/>
            <person name="Kjaerbolling I."/>
            <person name="Vesth T."/>
            <person name="Frisvad J.C."/>
            <person name="Nybo J.L."/>
            <person name="Theobald S."/>
            <person name="Kildgaard S."/>
            <person name="Isbrandt T."/>
            <person name="Kuo A."/>
            <person name="Sato A."/>
            <person name="Lyhne E.K."/>
            <person name="Kogle M.E."/>
            <person name="Wiebenga A."/>
            <person name="Kun R.S."/>
            <person name="Lubbers R.J."/>
            <person name="Makela M.R."/>
            <person name="Barry K."/>
            <person name="Chovatia M."/>
            <person name="Clum A."/>
            <person name="Daum C."/>
            <person name="Haridas S."/>
            <person name="He G."/>
            <person name="LaButti K."/>
            <person name="Lipzen A."/>
            <person name="Mondo S."/>
            <person name="Riley R."/>
            <person name="Salamov A."/>
            <person name="Simmons B.A."/>
            <person name="Magnuson J.K."/>
            <person name="Henrissat B."/>
            <person name="Mortensen U.H."/>
            <person name="Larsen T.O."/>
            <person name="Devries R.P."/>
            <person name="Grigoriev I.V."/>
            <person name="Machida M."/>
            <person name="Baker S.E."/>
            <person name="Andersen M.R."/>
        </authorList>
    </citation>
    <scope>NUCLEOTIDE SEQUENCE [LARGE SCALE GENOMIC DNA]</scope>
    <source>
        <strain evidence="2">IBT 14317</strain>
    </source>
</reference>
<gene>
    <name evidence="2" type="ORF">BDV23DRAFT_173198</name>
</gene>
<proteinExistence type="predicted"/>
<protein>
    <submittedName>
        <fullName evidence="2">Putative GNAT family N-acetyltransferase</fullName>
    </submittedName>
</protein>
<dbReference type="InterPro" id="IPR016181">
    <property type="entry name" value="Acyl_CoA_acyltransferase"/>
</dbReference>
<sequence>MGKASLYDKSHHDTILAQTISLSFTQDPLIRWLRPKAPLWSPSQSDINNWQYRRVQRAVLEGVVLRSSSAAELAQQFPPRGQQENLPESVTVEGDKDAVGVAALLFPPRSQQRWTLPRISLALRLWFLDLRDPVNDNGADEKRVEMLLDTHDRSMDMINDRYHVKDLWYLEVIAVHPSLQGRGLGKSAMNGILEYVDHQSIVLECTAEQNVGFYAALGFEVIEKVNLADGGEAVDCWVMLRKAAQKKVDSSR</sequence>
<dbReference type="EMBL" id="ML735267">
    <property type="protein sequence ID" value="KAE8389307.1"/>
    <property type="molecule type" value="Genomic_DNA"/>
</dbReference>
<dbReference type="OrthoDB" id="512662at2759"/>
<dbReference type="CDD" id="cd04301">
    <property type="entry name" value="NAT_SF"/>
    <property type="match status" value="1"/>
</dbReference>
<evidence type="ECO:0000259" key="1">
    <source>
        <dbReference type="PROSITE" id="PS51186"/>
    </source>
</evidence>
<dbReference type="Pfam" id="PF00583">
    <property type="entry name" value="Acetyltransf_1"/>
    <property type="match status" value="1"/>
</dbReference>
<accession>A0A5N7C6E9</accession>
<dbReference type="PANTHER" id="PTHR42791:SF1">
    <property type="entry name" value="N-ACETYLTRANSFERASE DOMAIN-CONTAINING PROTEIN"/>
    <property type="match status" value="1"/>
</dbReference>
<feature type="domain" description="N-acetyltransferase" evidence="1">
    <location>
        <begin position="161"/>
        <end position="241"/>
    </location>
</feature>
<dbReference type="GO" id="GO:0016747">
    <property type="term" value="F:acyltransferase activity, transferring groups other than amino-acyl groups"/>
    <property type="evidence" value="ECO:0007669"/>
    <property type="project" value="InterPro"/>
</dbReference>
<dbReference type="PROSITE" id="PS51186">
    <property type="entry name" value="GNAT"/>
    <property type="match status" value="1"/>
</dbReference>
<organism evidence="2">
    <name type="scientific">Petromyces alliaceus</name>
    <name type="common">Aspergillus alliaceus</name>
    <dbReference type="NCBI Taxonomy" id="209559"/>
    <lineage>
        <taxon>Eukaryota</taxon>
        <taxon>Fungi</taxon>
        <taxon>Dikarya</taxon>
        <taxon>Ascomycota</taxon>
        <taxon>Pezizomycotina</taxon>
        <taxon>Eurotiomycetes</taxon>
        <taxon>Eurotiomycetidae</taxon>
        <taxon>Eurotiales</taxon>
        <taxon>Aspergillaceae</taxon>
        <taxon>Aspergillus</taxon>
        <taxon>Aspergillus subgen. Circumdati</taxon>
    </lineage>
</organism>
<dbReference type="AlphaFoldDB" id="A0A5N7C6E9"/>
<dbReference type="Proteomes" id="UP000326877">
    <property type="component" value="Unassembled WGS sequence"/>
</dbReference>
<dbReference type="PANTHER" id="PTHR42791">
    <property type="entry name" value="GNAT FAMILY ACETYLTRANSFERASE"/>
    <property type="match status" value="1"/>
</dbReference>
<keyword evidence="2" id="KW-0808">Transferase</keyword>
<evidence type="ECO:0000313" key="2">
    <source>
        <dbReference type="EMBL" id="KAE8389307.1"/>
    </source>
</evidence>
<dbReference type="SUPFAM" id="SSF55729">
    <property type="entry name" value="Acyl-CoA N-acyltransferases (Nat)"/>
    <property type="match status" value="1"/>
</dbReference>
<dbReference type="InterPro" id="IPR000182">
    <property type="entry name" value="GNAT_dom"/>
</dbReference>
<name>A0A5N7C6E9_PETAA</name>